<gene>
    <name evidence="3" type="ORF">SAMN06295910_0425</name>
</gene>
<dbReference type="Gene3D" id="3.30.9.10">
    <property type="entry name" value="D-Amino Acid Oxidase, subunit A, domain 2"/>
    <property type="match status" value="1"/>
</dbReference>
<keyword evidence="4" id="KW-1185">Reference proteome</keyword>
<dbReference type="Proteomes" id="UP000192934">
    <property type="component" value="Chromosome I"/>
</dbReference>
<evidence type="ECO:0000256" key="1">
    <source>
        <dbReference type="ARBA" id="ARBA00023002"/>
    </source>
</evidence>
<protein>
    <submittedName>
        <fullName evidence="3">D-arginine dehydrogenase</fullName>
    </submittedName>
</protein>
<sequence length="379" mass="40069">MAQAEFLVVGGGIAGLSAAARLAAQGRVVVLEAEDAVGYHSSGRSATFAHYGIGNRPVRGMTSYSRAVFQAPPEGFADVPLARQTPALFVANEAMLPVLDALEAEMARFTDTIARVDEAEIRALCPVLRFGGEATVAGVVDRGGLRLDSDALLQGYARAVRGAGGEVSTGRRIASVRKAGSDWEVVDGKGDRWSAPVLIDAAGAWADGLAEMAGVRPLGLTPLRRTIIVVDPPEGVDARGWPFVKTAADEFYMLPEGGKLMASPVDEIEDVPGDASPEEYDVALAAHRAEQWTTLEVRRIQHRWAGLRTFSADRVPVAGFAPDAPGFFWLAGQGGFGLQTAPAMALATEALILGREWPAELAALSVERDDITPDRLVSA</sequence>
<dbReference type="Gene3D" id="3.50.50.60">
    <property type="entry name" value="FAD/NAD(P)-binding domain"/>
    <property type="match status" value="1"/>
</dbReference>
<dbReference type="SUPFAM" id="SSF51905">
    <property type="entry name" value="FAD/NAD(P)-binding domain"/>
    <property type="match status" value="1"/>
</dbReference>
<keyword evidence="1" id="KW-0560">Oxidoreductase</keyword>
<accession>A0A1X7G0B3</accession>
<evidence type="ECO:0000313" key="3">
    <source>
        <dbReference type="EMBL" id="SMF61437.1"/>
    </source>
</evidence>
<dbReference type="RefSeq" id="WP_085217301.1">
    <property type="nucleotide sequence ID" value="NZ_LT840185.1"/>
</dbReference>
<dbReference type="GO" id="GO:0005737">
    <property type="term" value="C:cytoplasm"/>
    <property type="evidence" value="ECO:0007669"/>
    <property type="project" value="TreeGrafter"/>
</dbReference>
<reference evidence="4" key="1">
    <citation type="submission" date="2017-04" db="EMBL/GenBank/DDBJ databases">
        <authorList>
            <person name="Varghese N."/>
            <person name="Submissions S."/>
        </authorList>
    </citation>
    <scope>NUCLEOTIDE SEQUENCE [LARGE SCALE GENOMIC DNA]</scope>
    <source>
        <strain evidence="4">Dd16</strain>
    </source>
</reference>
<dbReference type="PANTHER" id="PTHR13847">
    <property type="entry name" value="SARCOSINE DEHYDROGENASE-RELATED"/>
    <property type="match status" value="1"/>
</dbReference>
<organism evidence="3 4">
    <name type="scientific">Allosphingosinicella indica</name>
    <dbReference type="NCBI Taxonomy" id="941907"/>
    <lineage>
        <taxon>Bacteria</taxon>
        <taxon>Pseudomonadati</taxon>
        <taxon>Pseudomonadota</taxon>
        <taxon>Alphaproteobacteria</taxon>
        <taxon>Sphingomonadales</taxon>
        <taxon>Sphingomonadaceae</taxon>
        <taxon>Allosphingosinicella</taxon>
    </lineage>
</organism>
<dbReference type="STRING" id="941907.SAMN06295910_0425"/>
<proteinExistence type="predicted"/>
<dbReference type="OrthoDB" id="7421214at2"/>
<dbReference type="PANTHER" id="PTHR13847:SF287">
    <property type="entry name" value="FAD-DEPENDENT OXIDOREDUCTASE DOMAIN-CONTAINING PROTEIN 1"/>
    <property type="match status" value="1"/>
</dbReference>
<feature type="domain" description="FAD dependent oxidoreductase" evidence="2">
    <location>
        <begin position="6"/>
        <end position="348"/>
    </location>
</feature>
<dbReference type="AlphaFoldDB" id="A0A1X7G0B3"/>
<evidence type="ECO:0000313" key="4">
    <source>
        <dbReference type="Proteomes" id="UP000192934"/>
    </source>
</evidence>
<dbReference type="InterPro" id="IPR036188">
    <property type="entry name" value="FAD/NAD-bd_sf"/>
</dbReference>
<name>A0A1X7G0B3_9SPHN</name>
<evidence type="ECO:0000259" key="2">
    <source>
        <dbReference type="Pfam" id="PF01266"/>
    </source>
</evidence>
<dbReference type="Pfam" id="PF01266">
    <property type="entry name" value="DAO"/>
    <property type="match status" value="1"/>
</dbReference>
<dbReference type="EMBL" id="LT840185">
    <property type="protein sequence ID" value="SMF61437.1"/>
    <property type="molecule type" value="Genomic_DNA"/>
</dbReference>
<dbReference type="InterPro" id="IPR006076">
    <property type="entry name" value="FAD-dep_OxRdtase"/>
</dbReference>
<dbReference type="GO" id="GO:0016491">
    <property type="term" value="F:oxidoreductase activity"/>
    <property type="evidence" value="ECO:0007669"/>
    <property type="project" value="UniProtKB-KW"/>
</dbReference>